<gene>
    <name evidence="4" type="ORF">SAMN06295920_1206</name>
</gene>
<dbReference type="Gene3D" id="3.40.30.10">
    <property type="entry name" value="Glutaredoxin"/>
    <property type="match status" value="1"/>
</dbReference>
<evidence type="ECO:0000313" key="5">
    <source>
        <dbReference type="Proteomes" id="UP000189818"/>
    </source>
</evidence>
<sequence length="242" mass="27377">MIDLHYVRTSNGLKIAIMLEEIELDYRIIEYDIFAGDHLKPQFKAINPNHKLPAIVDHAPEDGEGAMPIFETGAILLYLAEKSGRLIPSAPRRRMEALQWLAWQISGLGPMLGQGYHFARYAPEGQDYGIARYTREARRLLGVLNYRLSDQPFLAGEYSIADIACWPWLQNVGNLDIDRAEFPAIQRWWDGIAARPAVQRVVRSSTTEVPTAYVQRRMSLTPAQWSNLFGDKLLDAVASPDP</sequence>
<dbReference type="SUPFAM" id="SSF52833">
    <property type="entry name" value="Thioredoxin-like"/>
    <property type="match status" value="1"/>
</dbReference>
<dbReference type="AlphaFoldDB" id="A0A1T5GUE5"/>
<dbReference type="PROSITE" id="PS50405">
    <property type="entry name" value="GST_CTER"/>
    <property type="match status" value="1"/>
</dbReference>
<dbReference type="PROSITE" id="PS50404">
    <property type="entry name" value="GST_NTER"/>
    <property type="match status" value="1"/>
</dbReference>
<dbReference type="SFLD" id="SFLDG01151">
    <property type="entry name" value="Main.2:_Nu-like"/>
    <property type="match status" value="1"/>
</dbReference>
<dbReference type="Proteomes" id="UP000189818">
    <property type="component" value="Unassembled WGS sequence"/>
</dbReference>
<name>A0A1T5GUE5_9SPHN</name>
<dbReference type="STRING" id="439228.SAMN06295920_1206"/>
<feature type="domain" description="GST C-terminal" evidence="3">
    <location>
        <begin position="90"/>
        <end position="213"/>
    </location>
</feature>
<organism evidence="4 5">
    <name type="scientific">Rhizorhabdus histidinilytica</name>
    <dbReference type="NCBI Taxonomy" id="439228"/>
    <lineage>
        <taxon>Bacteria</taxon>
        <taxon>Pseudomonadati</taxon>
        <taxon>Pseudomonadota</taxon>
        <taxon>Alphaproteobacteria</taxon>
        <taxon>Sphingomonadales</taxon>
        <taxon>Sphingomonadaceae</taxon>
        <taxon>Rhizorhabdus</taxon>
    </lineage>
</organism>
<dbReference type="InterPro" id="IPR040079">
    <property type="entry name" value="Glutathione_S-Trfase"/>
</dbReference>
<dbReference type="RefSeq" id="WP_079650915.1">
    <property type="nucleotide sequence ID" value="NZ_FUYM01000020.1"/>
</dbReference>
<dbReference type="SFLD" id="SFLDG00358">
    <property type="entry name" value="Main_(cytGST)"/>
    <property type="match status" value="1"/>
</dbReference>
<evidence type="ECO:0000259" key="2">
    <source>
        <dbReference type="PROSITE" id="PS50404"/>
    </source>
</evidence>
<dbReference type="SUPFAM" id="SSF47616">
    <property type="entry name" value="GST C-terminal domain-like"/>
    <property type="match status" value="1"/>
</dbReference>
<dbReference type="InterPro" id="IPR004045">
    <property type="entry name" value="Glutathione_S-Trfase_N"/>
</dbReference>
<feature type="domain" description="GST N-terminal" evidence="2">
    <location>
        <begin position="1"/>
        <end position="87"/>
    </location>
</feature>
<dbReference type="PANTHER" id="PTHR44051:SF19">
    <property type="entry name" value="DISULFIDE-BOND OXIDOREDUCTASE YFCG"/>
    <property type="match status" value="1"/>
</dbReference>
<dbReference type="PANTHER" id="PTHR44051">
    <property type="entry name" value="GLUTATHIONE S-TRANSFERASE-RELATED"/>
    <property type="match status" value="1"/>
</dbReference>
<dbReference type="Gene3D" id="1.20.1050.10">
    <property type="match status" value="1"/>
</dbReference>
<comment type="similarity">
    <text evidence="1">Belongs to the GST superfamily.</text>
</comment>
<dbReference type="InterPro" id="IPR010987">
    <property type="entry name" value="Glutathione-S-Trfase_C-like"/>
</dbReference>
<dbReference type="OrthoDB" id="9803562at2"/>
<evidence type="ECO:0000256" key="1">
    <source>
        <dbReference type="RuleBase" id="RU003494"/>
    </source>
</evidence>
<protein>
    <submittedName>
        <fullName evidence="4">GST-like protein</fullName>
    </submittedName>
</protein>
<evidence type="ECO:0000259" key="3">
    <source>
        <dbReference type="PROSITE" id="PS50405"/>
    </source>
</evidence>
<dbReference type="Pfam" id="PF00043">
    <property type="entry name" value="GST_C"/>
    <property type="match status" value="1"/>
</dbReference>
<dbReference type="EMBL" id="FUYM01000020">
    <property type="protein sequence ID" value="SKC11989.1"/>
    <property type="molecule type" value="Genomic_DNA"/>
</dbReference>
<keyword evidence="5" id="KW-1185">Reference proteome</keyword>
<dbReference type="InterPro" id="IPR036249">
    <property type="entry name" value="Thioredoxin-like_sf"/>
</dbReference>
<dbReference type="CDD" id="cd03048">
    <property type="entry name" value="GST_N_Ure2p_like"/>
    <property type="match status" value="1"/>
</dbReference>
<dbReference type="SFLD" id="SFLDS00019">
    <property type="entry name" value="Glutathione_Transferase_(cytos"/>
    <property type="match status" value="1"/>
</dbReference>
<dbReference type="InterPro" id="IPR004046">
    <property type="entry name" value="GST_C"/>
</dbReference>
<evidence type="ECO:0000313" key="4">
    <source>
        <dbReference type="EMBL" id="SKC11989.1"/>
    </source>
</evidence>
<reference evidence="5" key="1">
    <citation type="submission" date="2017-02" db="EMBL/GenBank/DDBJ databases">
        <authorList>
            <person name="Varghese N."/>
            <person name="Submissions S."/>
        </authorList>
    </citation>
    <scope>NUCLEOTIDE SEQUENCE [LARGE SCALE GENOMIC DNA]</scope>
    <source>
        <strain evidence="5">UM2</strain>
    </source>
</reference>
<dbReference type="InterPro" id="IPR036282">
    <property type="entry name" value="Glutathione-S-Trfase_C_sf"/>
</dbReference>
<dbReference type="Pfam" id="PF02798">
    <property type="entry name" value="GST_N"/>
    <property type="match status" value="1"/>
</dbReference>
<accession>A0A1T5GUE5</accession>
<proteinExistence type="inferred from homology"/>